<dbReference type="SMART" id="SM00116">
    <property type="entry name" value="CBS"/>
    <property type="match status" value="2"/>
</dbReference>
<evidence type="ECO:0000256" key="9">
    <source>
        <dbReference type="RuleBase" id="RU362011"/>
    </source>
</evidence>
<dbReference type="SUPFAM" id="SSF161093">
    <property type="entry name" value="MgtE membrane domain-like"/>
    <property type="match status" value="1"/>
</dbReference>
<feature type="transmembrane region" description="Helical" evidence="9">
    <location>
        <begin position="444"/>
        <end position="467"/>
    </location>
</feature>
<dbReference type="CDD" id="cd04606">
    <property type="entry name" value="CBS_pair_Mg_transporter"/>
    <property type="match status" value="1"/>
</dbReference>
<dbReference type="Gene3D" id="1.10.357.20">
    <property type="entry name" value="SLC41 divalent cation transporters, integral membrane domain"/>
    <property type="match status" value="1"/>
</dbReference>
<dbReference type="SUPFAM" id="SSF158791">
    <property type="entry name" value="MgtE N-terminal domain-like"/>
    <property type="match status" value="1"/>
</dbReference>
<dbReference type="RefSeq" id="WP_055037037.1">
    <property type="nucleotide sequence ID" value="NZ_AP014854.2"/>
</dbReference>
<evidence type="ECO:0000256" key="7">
    <source>
        <dbReference type="ARBA" id="ARBA00023136"/>
    </source>
</evidence>
<dbReference type="Pfam" id="PF01769">
    <property type="entry name" value="MgtE"/>
    <property type="match status" value="1"/>
</dbReference>
<dbReference type="OrthoDB" id="9790355at2"/>
<keyword evidence="8" id="KW-0129">CBS domain</keyword>
<dbReference type="SMART" id="SM00924">
    <property type="entry name" value="MgtE_N"/>
    <property type="match status" value="1"/>
</dbReference>
<accession>A0A0H5BIE0</accession>
<keyword evidence="9" id="KW-0479">Metal-binding</keyword>
<comment type="similarity">
    <text evidence="2 9">Belongs to the SLC41A transporter family.</text>
</comment>
<dbReference type="GO" id="GO:0046872">
    <property type="term" value="F:metal ion binding"/>
    <property type="evidence" value="ECO:0007669"/>
    <property type="project" value="UniProtKB-KW"/>
</dbReference>
<dbReference type="Gene3D" id="3.10.580.10">
    <property type="entry name" value="CBS-domain"/>
    <property type="match status" value="1"/>
</dbReference>
<dbReference type="Gene3D" id="1.25.60.10">
    <property type="entry name" value="MgtE N-terminal domain-like"/>
    <property type="match status" value="1"/>
</dbReference>
<comment type="subunit">
    <text evidence="9">Homodimer.</text>
</comment>
<feature type="compositionally biased region" description="Basic and acidic residues" evidence="10">
    <location>
        <begin position="1"/>
        <end position="11"/>
    </location>
</feature>
<dbReference type="InterPro" id="IPR006669">
    <property type="entry name" value="MgtE_transporter"/>
</dbReference>
<reference evidence="14" key="3">
    <citation type="journal article" date="2016" name="Genome Announc.">
        <title>Revised genome sequence of the purple photosynthetic bacterium Blastochloris viridis.</title>
        <authorList>
            <person name="Liu L.N."/>
            <person name="Faulkner M."/>
            <person name="Liu X."/>
            <person name="Huang F."/>
            <person name="Darby A.C."/>
            <person name="Hall N."/>
        </authorList>
    </citation>
    <scope>NUCLEOTIDE SEQUENCE [LARGE SCALE GENOMIC DNA]</scope>
    <source>
        <strain evidence="14">ATCC 19567 / DSM 133 / F</strain>
    </source>
</reference>
<feature type="transmembrane region" description="Helical" evidence="9">
    <location>
        <begin position="305"/>
        <end position="326"/>
    </location>
</feature>
<keyword evidence="7 9" id="KW-0472">Membrane</keyword>
<dbReference type="GO" id="GO:0005886">
    <property type="term" value="C:plasma membrane"/>
    <property type="evidence" value="ECO:0007669"/>
    <property type="project" value="UniProtKB-SubCell"/>
</dbReference>
<feature type="region of interest" description="Disordered" evidence="10">
    <location>
        <begin position="1"/>
        <end position="24"/>
    </location>
</feature>
<dbReference type="PANTHER" id="PTHR43773:SF1">
    <property type="entry name" value="MAGNESIUM TRANSPORTER MGTE"/>
    <property type="match status" value="1"/>
</dbReference>
<evidence type="ECO:0000256" key="8">
    <source>
        <dbReference type="PROSITE-ProRule" id="PRU00703"/>
    </source>
</evidence>
<comment type="function">
    <text evidence="9">Acts as a magnesium transporter.</text>
</comment>
<dbReference type="InterPro" id="IPR036739">
    <property type="entry name" value="SLC41_membr_dom_sf"/>
</dbReference>
<dbReference type="EMBL" id="LN907867">
    <property type="protein sequence ID" value="CUU41872.1"/>
    <property type="molecule type" value="Genomic_DNA"/>
</dbReference>
<dbReference type="InterPro" id="IPR006668">
    <property type="entry name" value="Mg_transptr_MgtE_intracell_dom"/>
</dbReference>
<organism evidence="13 14">
    <name type="scientific">Blastochloris viridis</name>
    <name type="common">Rhodopseudomonas viridis</name>
    <dbReference type="NCBI Taxonomy" id="1079"/>
    <lineage>
        <taxon>Bacteria</taxon>
        <taxon>Pseudomonadati</taxon>
        <taxon>Pseudomonadota</taxon>
        <taxon>Alphaproteobacteria</taxon>
        <taxon>Hyphomicrobiales</taxon>
        <taxon>Blastochloridaceae</taxon>
        <taxon>Blastochloris</taxon>
    </lineage>
</organism>
<dbReference type="InterPro" id="IPR006667">
    <property type="entry name" value="SLC41_membr_dom"/>
</dbReference>
<evidence type="ECO:0000256" key="2">
    <source>
        <dbReference type="ARBA" id="ARBA00009749"/>
    </source>
</evidence>
<keyword evidence="4 9" id="KW-0812">Transmembrane</keyword>
<feature type="transmembrane region" description="Helical" evidence="9">
    <location>
        <begin position="409"/>
        <end position="432"/>
    </location>
</feature>
<feature type="transmembrane region" description="Helical" evidence="9">
    <location>
        <begin position="382"/>
        <end position="403"/>
    </location>
</feature>
<protein>
    <recommendedName>
        <fullName evidence="9">Magnesium transporter MgtE</fullName>
    </recommendedName>
</protein>
<sequence>MLDEATREHITDGAGPGVRDTDGDLRPELIEQVANAVEASDAARLKALFADLHAADQSDLLEVLAPDDQPRLIELLGPVFDFTALTELDETVRTRIVEALETHTLVEGMRELDSDDAVYILEDLDKADQAEILDQLPELDRAALSRSLDYPEETAGRRMQTEFVAVPAFWSVGRTIDHLRETEHLPERFYEVFVVDPLYRLKGAVALDVVLRSRPGVTIGEILSDEWHQVRDTDDQEDVARLFERYNWVSAPVVDDTGRLVGVITVDDIVDVIAEEADEDLKALGGVKADEELSDSVWYIAKSRFSWLFLNLLTAMLASVVIGLFAGEIEKMVALAVLMPIVASQGGNAGTQTMTVAVRALATRELGHGNAMRIVVREAAAGLINGLAFAVIMGAVAVAWFGIPDLGLVIGLAMVIVLVAAALGGILIPLALHRLGADPAVSSGPFVTTVTDVVGFCAFLGIAALWFGKS</sequence>
<evidence type="ECO:0000256" key="5">
    <source>
        <dbReference type="ARBA" id="ARBA00022842"/>
    </source>
</evidence>
<evidence type="ECO:0000256" key="6">
    <source>
        <dbReference type="ARBA" id="ARBA00022989"/>
    </source>
</evidence>
<feature type="domain" description="CBS" evidence="11">
    <location>
        <begin position="223"/>
        <end position="279"/>
    </location>
</feature>
<evidence type="ECO:0000313" key="13">
    <source>
        <dbReference type="EMBL" id="CUU41872.1"/>
    </source>
</evidence>
<evidence type="ECO:0000313" key="12">
    <source>
        <dbReference type="EMBL" id="BAS00925.1"/>
    </source>
</evidence>
<dbReference type="PROSITE" id="PS51371">
    <property type="entry name" value="CBS"/>
    <property type="match status" value="1"/>
</dbReference>
<evidence type="ECO:0000256" key="10">
    <source>
        <dbReference type="SAM" id="MobiDB-lite"/>
    </source>
</evidence>
<dbReference type="KEGG" id="bvr:BVIR_1425"/>
<dbReference type="SUPFAM" id="SSF54631">
    <property type="entry name" value="CBS-domain pair"/>
    <property type="match status" value="1"/>
</dbReference>
<reference evidence="12" key="1">
    <citation type="journal article" date="2015" name="Genome Announc.">
        <title>Complete Genome Sequence of the Bacteriochlorophyll b-Producing Photosynthetic Bacterium Blastochloris viridis.</title>
        <authorList>
            <person name="Tsukatani Y."/>
            <person name="Hirose Y."/>
            <person name="Harada J."/>
            <person name="Misawa N."/>
            <person name="Mori K."/>
            <person name="Inoue K."/>
            <person name="Tamiaki H."/>
        </authorList>
    </citation>
    <scope>NUCLEOTIDE SEQUENCE [LARGE SCALE GENOMIC DNA]</scope>
    <source>
        <strain evidence="12">DSM 133</strain>
    </source>
</reference>
<dbReference type="PANTHER" id="PTHR43773">
    <property type="entry name" value="MAGNESIUM TRANSPORTER MGTE"/>
    <property type="match status" value="1"/>
</dbReference>
<name>A0A0H5BIE0_BLAVI</name>
<comment type="subcellular location">
    <subcellularLocation>
        <location evidence="9">Cell membrane</location>
        <topology evidence="9">Multi-pass membrane protein</topology>
    </subcellularLocation>
    <subcellularLocation>
        <location evidence="1">Membrane</location>
        <topology evidence="1">Multi-pass membrane protein</topology>
    </subcellularLocation>
</comment>
<evidence type="ECO:0000313" key="14">
    <source>
        <dbReference type="Proteomes" id="UP000065734"/>
    </source>
</evidence>
<dbReference type="InterPro" id="IPR038076">
    <property type="entry name" value="MgtE_N_sf"/>
</dbReference>
<evidence type="ECO:0000256" key="1">
    <source>
        <dbReference type="ARBA" id="ARBA00004141"/>
    </source>
</evidence>
<reference evidence="13" key="2">
    <citation type="submission" date="2015-11" db="EMBL/GenBank/DDBJ databases">
        <authorList>
            <person name="Zhang Y."/>
            <person name="Guo Z."/>
        </authorList>
    </citation>
    <scope>NUCLEOTIDE SEQUENCE</scope>
    <source>
        <strain evidence="13">1</strain>
    </source>
</reference>
<dbReference type="PATRIC" id="fig|1079.6.peg.1476"/>
<comment type="caution">
    <text evidence="9">Lacks conserved residue(s) required for the propagation of feature annotation.</text>
</comment>
<dbReference type="Pfam" id="PF03448">
    <property type="entry name" value="MgtE_N"/>
    <property type="match status" value="1"/>
</dbReference>
<keyword evidence="14" id="KW-1185">Reference proteome</keyword>
<proteinExistence type="inferred from homology"/>
<dbReference type="STRING" id="1079.BVIR_1425"/>
<dbReference type="InterPro" id="IPR046342">
    <property type="entry name" value="CBS_dom_sf"/>
</dbReference>
<keyword evidence="5 9" id="KW-0460">Magnesium</keyword>
<dbReference type="EMBL" id="AP014854">
    <property type="protein sequence ID" value="BAS00925.1"/>
    <property type="molecule type" value="Genomic_DNA"/>
</dbReference>
<keyword evidence="6 9" id="KW-1133">Transmembrane helix</keyword>
<dbReference type="InterPro" id="IPR000644">
    <property type="entry name" value="CBS_dom"/>
</dbReference>
<dbReference type="Proteomes" id="UP000065734">
    <property type="component" value="Chromosome I"/>
</dbReference>
<dbReference type="NCBIfam" id="TIGR00400">
    <property type="entry name" value="mgtE"/>
    <property type="match status" value="1"/>
</dbReference>
<dbReference type="Pfam" id="PF00571">
    <property type="entry name" value="CBS"/>
    <property type="match status" value="1"/>
</dbReference>
<evidence type="ECO:0000256" key="3">
    <source>
        <dbReference type="ARBA" id="ARBA00022448"/>
    </source>
</evidence>
<dbReference type="AlphaFoldDB" id="A0A0H5BIE0"/>
<keyword evidence="3 9" id="KW-0813">Transport</keyword>
<dbReference type="GO" id="GO:0015095">
    <property type="term" value="F:magnesium ion transmembrane transporter activity"/>
    <property type="evidence" value="ECO:0007669"/>
    <property type="project" value="UniProtKB-UniRule"/>
</dbReference>
<keyword evidence="9" id="KW-1003">Cell membrane</keyword>
<gene>
    <name evidence="13" type="primary">mgtE</name>
    <name evidence="12" type="ORF">BV133_3331</name>
    <name evidence="13" type="ORF">BVIRIDIS_08700</name>
</gene>
<evidence type="ECO:0000259" key="11">
    <source>
        <dbReference type="PROSITE" id="PS51371"/>
    </source>
</evidence>
<evidence type="ECO:0000256" key="4">
    <source>
        <dbReference type="ARBA" id="ARBA00022692"/>
    </source>
</evidence>